<dbReference type="SUPFAM" id="SSF46785">
    <property type="entry name" value="Winged helix' DNA-binding domain"/>
    <property type="match status" value="1"/>
</dbReference>
<dbReference type="SMART" id="SM00346">
    <property type="entry name" value="HTH_ICLR"/>
    <property type="match status" value="1"/>
</dbReference>
<dbReference type="PANTHER" id="PTHR30136:SF35">
    <property type="entry name" value="HTH-TYPE TRANSCRIPTIONAL REGULATOR RV1719"/>
    <property type="match status" value="1"/>
</dbReference>
<dbReference type="InterPro" id="IPR011991">
    <property type="entry name" value="ArsR-like_HTH"/>
</dbReference>
<evidence type="ECO:0000313" key="3">
    <source>
        <dbReference type="Proteomes" id="UP001500016"/>
    </source>
</evidence>
<dbReference type="PROSITE" id="PS51077">
    <property type="entry name" value="HTH_ICLR"/>
    <property type="match status" value="1"/>
</dbReference>
<proteinExistence type="predicted"/>
<dbReference type="InterPro" id="IPR036388">
    <property type="entry name" value="WH-like_DNA-bd_sf"/>
</dbReference>
<dbReference type="Gene3D" id="1.10.10.10">
    <property type="entry name" value="Winged helix-like DNA-binding domain superfamily/Winged helix DNA-binding domain"/>
    <property type="match status" value="1"/>
</dbReference>
<dbReference type="InterPro" id="IPR005471">
    <property type="entry name" value="Tscrpt_reg_IclR_N"/>
</dbReference>
<sequence>MLNIVAMCSQRGGNQSVERGAAVLRALRRGPPAQRVSDIAGATGLSFSTASRLLATLEAADLVRRAPDGQGYGLGPEVLALAGAALNHHTVHRQARPVAQRLAWELGLGAMALHERAAALGRRVVEAADTVSLALGHTPAPLPPPRRAEHPS</sequence>
<feature type="domain" description="HTH iclR-type" evidence="1">
    <location>
        <begin position="14"/>
        <end position="76"/>
    </location>
</feature>
<dbReference type="EMBL" id="BAAAPE010000005">
    <property type="protein sequence ID" value="GAA2069567.1"/>
    <property type="molecule type" value="Genomic_DNA"/>
</dbReference>
<keyword evidence="3" id="KW-1185">Reference proteome</keyword>
<evidence type="ECO:0000313" key="2">
    <source>
        <dbReference type="EMBL" id="GAA2069567.1"/>
    </source>
</evidence>
<dbReference type="Pfam" id="PF09339">
    <property type="entry name" value="HTH_IclR"/>
    <property type="match status" value="1"/>
</dbReference>
<comment type="caution">
    <text evidence="2">The sequence shown here is derived from an EMBL/GenBank/DDBJ whole genome shotgun (WGS) entry which is preliminary data.</text>
</comment>
<reference evidence="2 3" key="1">
    <citation type="journal article" date="2019" name="Int. J. Syst. Evol. Microbiol.">
        <title>The Global Catalogue of Microorganisms (GCM) 10K type strain sequencing project: providing services to taxonomists for standard genome sequencing and annotation.</title>
        <authorList>
            <consortium name="The Broad Institute Genomics Platform"/>
            <consortium name="The Broad Institute Genome Sequencing Center for Infectious Disease"/>
            <person name="Wu L."/>
            <person name="Ma J."/>
        </authorList>
    </citation>
    <scope>NUCLEOTIDE SEQUENCE [LARGE SCALE GENOMIC DNA]</scope>
    <source>
        <strain evidence="2 3">JCM 15478</strain>
    </source>
</reference>
<evidence type="ECO:0000259" key="1">
    <source>
        <dbReference type="PROSITE" id="PS51077"/>
    </source>
</evidence>
<gene>
    <name evidence="2" type="ORF">GCM10009801_19440</name>
</gene>
<dbReference type="InterPro" id="IPR036390">
    <property type="entry name" value="WH_DNA-bd_sf"/>
</dbReference>
<dbReference type="CDD" id="cd00090">
    <property type="entry name" value="HTH_ARSR"/>
    <property type="match status" value="1"/>
</dbReference>
<accession>A0ABN2VR00</accession>
<name>A0ABN2VR00_9ACTN</name>
<organism evidence="2 3">
    <name type="scientific">Streptomyces albiaxialis</name>
    <dbReference type="NCBI Taxonomy" id="329523"/>
    <lineage>
        <taxon>Bacteria</taxon>
        <taxon>Bacillati</taxon>
        <taxon>Actinomycetota</taxon>
        <taxon>Actinomycetes</taxon>
        <taxon>Kitasatosporales</taxon>
        <taxon>Streptomycetaceae</taxon>
        <taxon>Streptomyces</taxon>
    </lineage>
</organism>
<dbReference type="PANTHER" id="PTHR30136">
    <property type="entry name" value="HELIX-TURN-HELIX TRANSCRIPTIONAL REGULATOR, ICLR FAMILY"/>
    <property type="match status" value="1"/>
</dbReference>
<dbReference type="InterPro" id="IPR050707">
    <property type="entry name" value="HTH_MetabolicPath_Reg"/>
</dbReference>
<dbReference type="Proteomes" id="UP001500016">
    <property type="component" value="Unassembled WGS sequence"/>
</dbReference>
<protein>
    <recommendedName>
        <fullName evidence="1">HTH iclR-type domain-containing protein</fullName>
    </recommendedName>
</protein>